<proteinExistence type="predicted"/>
<evidence type="ECO:0000313" key="2">
    <source>
        <dbReference type="EMBL" id="MFH6771413.1"/>
    </source>
</evidence>
<dbReference type="SMART" id="SM00028">
    <property type="entry name" value="TPR"/>
    <property type="match status" value="3"/>
</dbReference>
<dbReference type="InterPro" id="IPR019734">
    <property type="entry name" value="TPR_rpt"/>
</dbReference>
<dbReference type="SUPFAM" id="SSF48452">
    <property type="entry name" value="TPR-like"/>
    <property type="match status" value="1"/>
</dbReference>
<dbReference type="Pfam" id="PF13174">
    <property type="entry name" value="TPR_6"/>
    <property type="match status" value="1"/>
</dbReference>
<dbReference type="RefSeq" id="WP_344740465.1">
    <property type="nucleotide sequence ID" value="NZ_BAABAY010000001.1"/>
</dbReference>
<dbReference type="SUPFAM" id="SSF81901">
    <property type="entry name" value="HCP-like"/>
    <property type="match status" value="1"/>
</dbReference>
<dbReference type="PROSITE" id="PS51257">
    <property type="entry name" value="PROKAR_LIPOPROTEIN"/>
    <property type="match status" value="1"/>
</dbReference>
<dbReference type="PROSITE" id="PS50005">
    <property type="entry name" value="TPR"/>
    <property type="match status" value="1"/>
</dbReference>
<accession>A0ABW7MYB9</accession>
<organism evidence="2 3">
    <name type="scientific">Gaetbulibacter aestuarii</name>
    <dbReference type="NCBI Taxonomy" id="1502358"/>
    <lineage>
        <taxon>Bacteria</taxon>
        <taxon>Pseudomonadati</taxon>
        <taxon>Bacteroidota</taxon>
        <taxon>Flavobacteriia</taxon>
        <taxon>Flavobacteriales</taxon>
        <taxon>Flavobacteriaceae</taxon>
        <taxon>Gaetbulibacter</taxon>
    </lineage>
</organism>
<evidence type="ECO:0000256" key="1">
    <source>
        <dbReference type="PROSITE-ProRule" id="PRU00339"/>
    </source>
</evidence>
<keyword evidence="3" id="KW-1185">Reference proteome</keyword>
<keyword evidence="1" id="KW-0802">TPR repeat</keyword>
<dbReference type="PANTHER" id="PTHR12558">
    <property type="entry name" value="CELL DIVISION CYCLE 16,23,27"/>
    <property type="match status" value="1"/>
</dbReference>
<dbReference type="Proteomes" id="UP001610100">
    <property type="component" value="Unassembled WGS sequence"/>
</dbReference>
<name>A0ABW7MYB9_9FLAO</name>
<feature type="repeat" description="TPR" evidence="1">
    <location>
        <begin position="223"/>
        <end position="256"/>
    </location>
</feature>
<reference evidence="2 3" key="1">
    <citation type="submission" date="2024-02" db="EMBL/GenBank/DDBJ databases">
        <title>A Gaetbulibacter species isolated from tidal flats and genomic insights of their niches.</title>
        <authorList>
            <person name="Ye Y."/>
        </authorList>
    </citation>
    <scope>NUCLEOTIDE SEQUENCE [LARGE SCALE GENOMIC DNA]</scope>
    <source>
        <strain evidence="2 3">KYW382</strain>
    </source>
</reference>
<protein>
    <submittedName>
        <fullName evidence="2">Tetratricopeptide repeat protein</fullName>
    </submittedName>
</protein>
<comment type="caution">
    <text evidence="2">The sequence shown here is derived from an EMBL/GenBank/DDBJ whole genome shotgun (WGS) entry which is preliminary data.</text>
</comment>
<sequence>MKALNKKELVPICITLYSLVLLLLSSCNSNNEKKQITHKADYEAYLTLPKDEVLQRTKEDYSFWEKKLEKEPEQFPYLVKVAASQSKLFSKTGTIDYLIKAEKNLLKANEATGYKNPGYLKSLAHNYVSQHRFKEALSLLKKAEMIGSGMESTQKMLFDVYMELGNYTQAKRYLDKVTDPNDFDYLIRLAKWSDHRGDLDAAIKYMEKAQAIGVASNIPSIEQWIYTNLADFYGHAGKIQQSYEHYLKALEIDPNDAYAKKGIAWIVYSYEKDPDEALRILDHITEKNQTPSYYLLKAEIADYKSDSKLKEYYTKKYKKAVQDTNYGNMYNKYNVLLYADNKMESEKALEIAHIEINNRPTPESYDLLAWSQFNRGDIKEALDIMEKYVAGQTFEPHVLFHLAEVYKANGRLEKAKALKKELESSAFELGPLVAKEIQNM</sequence>
<evidence type="ECO:0000313" key="3">
    <source>
        <dbReference type="Proteomes" id="UP001610100"/>
    </source>
</evidence>
<dbReference type="PANTHER" id="PTHR12558:SF13">
    <property type="entry name" value="CELL DIVISION CYCLE PROTEIN 27 HOMOLOG"/>
    <property type="match status" value="1"/>
</dbReference>
<dbReference type="Pfam" id="PF14559">
    <property type="entry name" value="TPR_19"/>
    <property type="match status" value="2"/>
</dbReference>
<gene>
    <name evidence="2" type="ORF">V8G58_05650</name>
</gene>
<dbReference type="EMBL" id="JBAWKB010000001">
    <property type="protein sequence ID" value="MFH6771413.1"/>
    <property type="molecule type" value="Genomic_DNA"/>
</dbReference>
<dbReference type="InterPro" id="IPR011990">
    <property type="entry name" value="TPR-like_helical_dom_sf"/>
</dbReference>
<dbReference type="Gene3D" id="1.25.40.10">
    <property type="entry name" value="Tetratricopeptide repeat domain"/>
    <property type="match status" value="3"/>
</dbReference>